<evidence type="ECO:0000313" key="3">
    <source>
        <dbReference type="EMBL" id="GGE94939.1"/>
    </source>
</evidence>
<dbReference type="OrthoDB" id="1186042at2"/>
<sequence>MKKTFLNVLCVGAVLLGTSLFAQKKIKLGVDAGYTYTSLNQDLSNLVDSKYNSRYGFGVNVSVELPVWKSLFVSTGLSYLQENYEFERTGTRDGWYTKYNNDFVSLPLLVGGYIINNPYVSDGVWVKVAGGMYTDYWLTMKREGQYPVFSELQPDGTFNYTKVSDKYDFKENENNLRRLGFGLQGQVQLGYSLDKIDVFASYNYQYGLSDMTKDNISDNQKMTRNSYMISAGIAYKFN</sequence>
<feature type="chain" id="PRO_5009921042" evidence="1">
    <location>
        <begin position="25"/>
        <end position="238"/>
    </location>
</feature>
<keyword evidence="6" id="KW-1185">Reference proteome</keyword>
<protein>
    <submittedName>
        <fullName evidence="4">Outer membrane protein beta-barrel domain-containing protein</fullName>
    </submittedName>
</protein>
<dbReference type="Pfam" id="PF13568">
    <property type="entry name" value="OMP_b-brl_2"/>
    <property type="match status" value="1"/>
</dbReference>
<reference evidence="5" key="3">
    <citation type="submission" date="2016-11" db="EMBL/GenBank/DDBJ databases">
        <authorList>
            <person name="Varghese N."/>
            <person name="Submissions S."/>
        </authorList>
    </citation>
    <scope>NUCLEOTIDE SEQUENCE [LARGE SCALE GENOMIC DNA]</scope>
    <source>
        <strain evidence="5">DSM 27989</strain>
    </source>
</reference>
<dbReference type="Proteomes" id="UP000650994">
    <property type="component" value="Unassembled WGS sequence"/>
</dbReference>
<evidence type="ECO:0000313" key="6">
    <source>
        <dbReference type="Proteomes" id="UP000650994"/>
    </source>
</evidence>
<dbReference type="EMBL" id="BMFL01000006">
    <property type="protein sequence ID" value="GGE94939.1"/>
    <property type="molecule type" value="Genomic_DNA"/>
</dbReference>
<dbReference type="AlphaFoldDB" id="A0A1M6T5E5"/>
<dbReference type="InterPro" id="IPR036709">
    <property type="entry name" value="Autotransporte_beta_dom_sf"/>
</dbReference>
<dbReference type="STRING" id="1434701.SAMN05443634_101271"/>
<name>A0A1M6T5E5_9FLAO</name>
<dbReference type="Proteomes" id="UP000184120">
    <property type="component" value="Unassembled WGS sequence"/>
</dbReference>
<keyword evidence="1" id="KW-0732">Signal</keyword>
<reference evidence="3" key="5">
    <citation type="submission" date="2024-05" db="EMBL/GenBank/DDBJ databases">
        <authorList>
            <person name="Sun Q."/>
            <person name="Zhou Y."/>
        </authorList>
    </citation>
    <scope>NUCLEOTIDE SEQUENCE</scope>
    <source>
        <strain evidence="3">CGMCC 1.12707</strain>
    </source>
</reference>
<feature type="domain" description="Outer membrane protein beta-barrel" evidence="2">
    <location>
        <begin position="21"/>
        <end position="212"/>
    </location>
</feature>
<evidence type="ECO:0000259" key="2">
    <source>
        <dbReference type="Pfam" id="PF13568"/>
    </source>
</evidence>
<dbReference type="InterPro" id="IPR053724">
    <property type="entry name" value="OMP_A26_sf"/>
</dbReference>
<reference evidence="3" key="1">
    <citation type="journal article" date="2014" name="Int. J. Syst. Evol. Microbiol.">
        <title>Complete genome of a new Firmicutes species belonging to the dominant human colonic microbiota ('Ruminococcus bicirculans') reveals two chromosomes and a selective capacity to utilize plant glucans.</title>
        <authorList>
            <consortium name="NISC Comparative Sequencing Program"/>
            <person name="Wegmann U."/>
            <person name="Louis P."/>
            <person name="Goesmann A."/>
            <person name="Henrissat B."/>
            <person name="Duncan S.H."/>
            <person name="Flint H.J."/>
        </authorList>
    </citation>
    <scope>NUCLEOTIDE SEQUENCE</scope>
    <source>
        <strain evidence="3">CGMCC 1.12707</strain>
    </source>
</reference>
<dbReference type="InterPro" id="IPR025665">
    <property type="entry name" value="Beta-barrel_OMP_2"/>
</dbReference>
<evidence type="ECO:0000256" key="1">
    <source>
        <dbReference type="SAM" id="SignalP"/>
    </source>
</evidence>
<accession>A0A1M6T5E5</accession>
<evidence type="ECO:0000313" key="5">
    <source>
        <dbReference type="Proteomes" id="UP000184120"/>
    </source>
</evidence>
<dbReference type="Gene3D" id="2.40.128.90">
    <property type="entry name" value="OMPT-like"/>
    <property type="match status" value="1"/>
</dbReference>
<feature type="signal peptide" evidence="1">
    <location>
        <begin position="1"/>
        <end position="24"/>
    </location>
</feature>
<reference evidence="6" key="4">
    <citation type="journal article" date="2019" name="Int. J. Syst. Evol. Microbiol.">
        <title>The Global Catalogue of Microorganisms (GCM) 10K type strain sequencing project: providing services to taxonomists for standard genome sequencing and annotation.</title>
        <authorList>
            <consortium name="The Broad Institute Genomics Platform"/>
            <consortium name="The Broad Institute Genome Sequencing Center for Infectious Disease"/>
            <person name="Wu L."/>
            <person name="Ma J."/>
        </authorList>
    </citation>
    <scope>NUCLEOTIDE SEQUENCE [LARGE SCALE GENOMIC DNA]</scope>
    <source>
        <strain evidence="6">CGMCC 1.12707</strain>
    </source>
</reference>
<dbReference type="RefSeq" id="WP_072929124.1">
    <property type="nucleotide sequence ID" value="NZ_BMFL01000006.1"/>
</dbReference>
<reference evidence="4" key="2">
    <citation type="submission" date="2016-11" db="EMBL/GenBank/DDBJ databases">
        <authorList>
            <person name="Jaros S."/>
            <person name="Januszkiewicz K."/>
            <person name="Wedrychowicz H."/>
        </authorList>
    </citation>
    <scope>NUCLEOTIDE SEQUENCE [LARGE SCALE GENOMIC DNA]</scope>
    <source>
        <strain evidence="4">DSM 27989</strain>
    </source>
</reference>
<dbReference type="SUPFAM" id="SSF103515">
    <property type="entry name" value="Autotransporter"/>
    <property type="match status" value="1"/>
</dbReference>
<organism evidence="4 5">
    <name type="scientific">Chishuiella changwenlii</name>
    <dbReference type="NCBI Taxonomy" id="1434701"/>
    <lineage>
        <taxon>Bacteria</taxon>
        <taxon>Pseudomonadati</taxon>
        <taxon>Bacteroidota</taxon>
        <taxon>Flavobacteriia</taxon>
        <taxon>Flavobacteriales</taxon>
        <taxon>Weeksellaceae</taxon>
        <taxon>Chishuiella</taxon>
    </lineage>
</organism>
<evidence type="ECO:0000313" key="4">
    <source>
        <dbReference type="EMBL" id="SHK52252.1"/>
    </source>
</evidence>
<dbReference type="EMBL" id="FRBH01000001">
    <property type="protein sequence ID" value="SHK52252.1"/>
    <property type="molecule type" value="Genomic_DNA"/>
</dbReference>
<gene>
    <name evidence="3" type="ORF">GCM10010984_10630</name>
    <name evidence="4" type="ORF">SAMN05443634_101271</name>
</gene>
<proteinExistence type="predicted"/>